<name>A0AB35LHD3_PRORE</name>
<dbReference type="EMBL" id="JARVQW010000014">
    <property type="protein sequence ID" value="MDH2307580.1"/>
    <property type="molecule type" value="Genomic_DNA"/>
</dbReference>
<accession>A0AB35LHD3</accession>
<dbReference type="AlphaFoldDB" id="A0AB35LHD3"/>
<dbReference type="Proteomes" id="UP001162044">
    <property type="component" value="Unassembled WGS sequence"/>
</dbReference>
<proteinExistence type="predicted"/>
<comment type="caution">
    <text evidence="1">The sequence shown here is derived from an EMBL/GenBank/DDBJ whole genome shotgun (WGS) entry which is preliminary data.</text>
</comment>
<reference evidence="1" key="1">
    <citation type="submission" date="2023-04" db="EMBL/GenBank/DDBJ databases">
        <authorList>
            <person name="Li W."/>
        </authorList>
    </citation>
    <scope>NUCLEOTIDE SEQUENCE</scope>
    <source>
        <strain evidence="1">QITACRE101</strain>
    </source>
</reference>
<organism evidence="1 2">
    <name type="scientific">Providencia rettgeri</name>
    <dbReference type="NCBI Taxonomy" id="587"/>
    <lineage>
        <taxon>Bacteria</taxon>
        <taxon>Pseudomonadati</taxon>
        <taxon>Pseudomonadota</taxon>
        <taxon>Gammaproteobacteria</taxon>
        <taxon>Enterobacterales</taxon>
        <taxon>Morganellaceae</taxon>
        <taxon>Providencia</taxon>
    </lineage>
</organism>
<dbReference type="RefSeq" id="WP_110592929.1">
    <property type="nucleotide sequence ID" value="NZ_ABEXOC020000028.1"/>
</dbReference>
<sequence>MTTIPNHLALVPFNDRQYAAAKAILFVENKIQKGQYQKRYLYASALIRFFTGNKNAITAKDLHSTFVLSFDDKREMPSKNRYLAALDTLILPRCVRLWFSWILMKISIPDHTVNNYWIIIPFPIN</sequence>
<reference evidence="1" key="2">
    <citation type="submission" date="2023-10" db="EMBL/GenBank/DDBJ databases">
        <title>Analysis of Resistance Genes of Carbapenem-resistant Providencia rettgeri.</title>
        <authorList>
            <person name="Liu M."/>
        </authorList>
    </citation>
    <scope>NUCLEOTIDE SEQUENCE</scope>
    <source>
        <strain evidence="1">QITACRE101</strain>
    </source>
</reference>
<protein>
    <submittedName>
        <fullName evidence="1">Plasmid SOS inhibition protein A</fullName>
    </submittedName>
</protein>
<evidence type="ECO:0000313" key="1">
    <source>
        <dbReference type="EMBL" id="MDH2307580.1"/>
    </source>
</evidence>
<evidence type="ECO:0000313" key="2">
    <source>
        <dbReference type="Proteomes" id="UP001162044"/>
    </source>
</evidence>
<gene>
    <name evidence="1" type="ORF">QDQ51_19460</name>
</gene>